<gene>
    <name evidence="5" type="ORF">AQ490_10000</name>
</gene>
<organism evidence="5 6">
    <name type="scientific">Wenjunlia vitaminophila</name>
    <name type="common">Streptomyces vitaminophilus</name>
    <dbReference type="NCBI Taxonomy" id="76728"/>
    <lineage>
        <taxon>Bacteria</taxon>
        <taxon>Bacillati</taxon>
        <taxon>Actinomycetota</taxon>
        <taxon>Actinomycetes</taxon>
        <taxon>Kitasatosporales</taxon>
        <taxon>Streptomycetaceae</taxon>
        <taxon>Wenjunlia</taxon>
    </lineage>
</organism>
<dbReference type="Gene3D" id="1.10.10.1320">
    <property type="entry name" value="Anti-sigma factor, zinc-finger domain"/>
    <property type="match status" value="1"/>
</dbReference>
<dbReference type="Pfam" id="PF13490">
    <property type="entry name" value="zf-HC2"/>
    <property type="match status" value="1"/>
</dbReference>
<sequence>MSGSGAGAGKDLAPGAPERRPGGGNRLPAPLTEPASTPAERHLGDRLAALLDGELKHDPRERVLAHLATCDDCRREADEQRRMKELLASAAAVTPGPSAGLLARLQQLPGTDPGDDERGPLETAPFRRFDLLSGGAEGGPLDPPALPGLERQGSGFRIHEIARTARATASRPVVGHRRRLAFAAAGAFSMAAVALGGALSVEEVPTSARGEEPGRAVTPMAGRSVGLTPVGLGNATPGASTVGPALSDVGEAVSPLTGRPTSVLLPDYRPLSFGPRVPVVAQPSTSAPSSPAPSTPVASSASPALSSLALRPTSSPAPRGPNQPR</sequence>
<keyword evidence="6" id="KW-1185">Reference proteome</keyword>
<feature type="compositionally biased region" description="Low complexity" evidence="3">
    <location>
        <begin position="278"/>
        <end position="289"/>
    </location>
</feature>
<dbReference type="EMBL" id="LLZU01000038">
    <property type="protein sequence ID" value="KRV47076.1"/>
    <property type="molecule type" value="Genomic_DNA"/>
</dbReference>
<dbReference type="RefSeq" id="WP_018381785.1">
    <property type="nucleotide sequence ID" value="NZ_LLZU01000038.1"/>
</dbReference>
<reference evidence="5 6" key="1">
    <citation type="submission" date="2015-10" db="EMBL/GenBank/DDBJ databases">
        <title>Draft genome sequence of pyrrolomycin-producing Streptomyces vitaminophilus.</title>
        <authorList>
            <person name="Graham D.E."/>
            <person name="Mahan K.M."/>
            <person name="Klingeman D.M."/>
            <person name="Hettich R.L."/>
            <person name="Parry R.J."/>
        </authorList>
    </citation>
    <scope>NUCLEOTIDE SEQUENCE [LARGE SCALE GENOMIC DNA]</scope>
    <source>
        <strain evidence="5 6">ATCC 31673</strain>
    </source>
</reference>
<keyword evidence="1" id="KW-0805">Transcription regulation</keyword>
<evidence type="ECO:0000313" key="5">
    <source>
        <dbReference type="EMBL" id="KRV47076.1"/>
    </source>
</evidence>
<comment type="caution">
    <text evidence="5">The sequence shown here is derived from an EMBL/GenBank/DDBJ whole genome shotgun (WGS) entry which is preliminary data.</text>
</comment>
<dbReference type="Proteomes" id="UP000050867">
    <property type="component" value="Unassembled WGS sequence"/>
</dbReference>
<dbReference type="InterPro" id="IPR041916">
    <property type="entry name" value="Anti_sigma_zinc_sf"/>
</dbReference>
<accession>A0A0T6LM82</accession>
<keyword evidence="2" id="KW-0804">Transcription</keyword>
<dbReference type="AlphaFoldDB" id="A0A0T6LM82"/>
<evidence type="ECO:0000256" key="1">
    <source>
        <dbReference type="ARBA" id="ARBA00023015"/>
    </source>
</evidence>
<feature type="domain" description="Putative zinc-finger" evidence="4">
    <location>
        <begin position="45"/>
        <end position="74"/>
    </location>
</feature>
<protein>
    <recommendedName>
        <fullName evidence="4">Putative zinc-finger domain-containing protein</fullName>
    </recommendedName>
</protein>
<evidence type="ECO:0000259" key="4">
    <source>
        <dbReference type="Pfam" id="PF13490"/>
    </source>
</evidence>
<proteinExistence type="predicted"/>
<feature type="region of interest" description="Disordered" evidence="3">
    <location>
        <begin position="132"/>
        <end position="151"/>
    </location>
</feature>
<dbReference type="InterPro" id="IPR027383">
    <property type="entry name" value="Znf_put"/>
</dbReference>
<name>A0A0T6LM82_WENVI</name>
<feature type="region of interest" description="Disordered" evidence="3">
    <location>
        <begin position="1"/>
        <end position="44"/>
    </location>
</feature>
<evidence type="ECO:0000256" key="3">
    <source>
        <dbReference type="SAM" id="MobiDB-lite"/>
    </source>
</evidence>
<dbReference type="eggNOG" id="COG5662">
    <property type="taxonomic scope" value="Bacteria"/>
</dbReference>
<evidence type="ECO:0000313" key="6">
    <source>
        <dbReference type="Proteomes" id="UP000050867"/>
    </source>
</evidence>
<dbReference type="STRING" id="76728.AQ490_10000"/>
<evidence type="ECO:0000256" key="2">
    <source>
        <dbReference type="ARBA" id="ARBA00023163"/>
    </source>
</evidence>
<feature type="region of interest" description="Disordered" evidence="3">
    <location>
        <begin position="278"/>
        <end position="325"/>
    </location>
</feature>
<feature type="compositionally biased region" description="Low complexity" evidence="3">
    <location>
        <begin position="295"/>
        <end position="317"/>
    </location>
</feature>